<dbReference type="Proteomes" id="UP001152523">
    <property type="component" value="Unassembled WGS sequence"/>
</dbReference>
<feature type="compositionally biased region" description="Polar residues" evidence="1">
    <location>
        <begin position="69"/>
        <end position="87"/>
    </location>
</feature>
<gene>
    <name evidence="2" type="ORF">CEPIT_LOCUS43890</name>
</gene>
<protein>
    <recommendedName>
        <fullName evidence="4">Transposase MuDR plant domain-containing protein</fullName>
    </recommendedName>
</protein>
<accession>A0AAV0GIF6</accession>
<feature type="compositionally biased region" description="Acidic residues" evidence="1">
    <location>
        <begin position="118"/>
        <end position="136"/>
    </location>
</feature>
<organism evidence="2 3">
    <name type="scientific">Cuscuta epithymum</name>
    <dbReference type="NCBI Taxonomy" id="186058"/>
    <lineage>
        <taxon>Eukaryota</taxon>
        <taxon>Viridiplantae</taxon>
        <taxon>Streptophyta</taxon>
        <taxon>Embryophyta</taxon>
        <taxon>Tracheophyta</taxon>
        <taxon>Spermatophyta</taxon>
        <taxon>Magnoliopsida</taxon>
        <taxon>eudicotyledons</taxon>
        <taxon>Gunneridae</taxon>
        <taxon>Pentapetalae</taxon>
        <taxon>asterids</taxon>
        <taxon>lamiids</taxon>
        <taxon>Solanales</taxon>
        <taxon>Convolvulaceae</taxon>
        <taxon>Cuscuteae</taxon>
        <taxon>Cuscuta</taxon>
        <taxon>Cuscuta subgen. Cuscuta</taxon>
    </lineage>
</organism>
<dbReference type="EMBL" id="CAMAPF010001136">
    <property type="protein sequence ID" value="CAH9147646.1"/>
    <property type="molecule type" value="Genomic_DNA"/>
</dbReference>
<evidence type="ECO:0000256" key="1">
    <source>
        <dbReference type="SAM" id="MobiDB-lite"/>
    </source>
</evidence>
<name>A0AAV0GIF6_9ASTE</name>
<comment type="caution">
    <text evidence="2">The sequence shown here is derived from an EMBL/GenBank/DDBJ whole genome shotgun (WGS) entry which is preliminary data.</text>
</comment>
<sequence length="276" mass="32999">MQEMSRDGLYDMKTIHGKFPTYNYEGICVSSMPWPIHDDQSWIYFLQFARNQYERVEIYINAEKKQMVHPSQQRTSRRPPNQGTSQPMIDINVPHDVSDSDDDPDYNALSFSEHESSSEDSDDNPNEDEDEDEEEFVVPTYPEEQPIYVGRVYDTFEELKQDVSLLNLKEYRTFRNEAKHIDYWREKCVHHETCVWYIQASQIKHTTQWKVKQYQPKHDCIPNYTRGKNDKLLTSKLIAYEIASKVSRWICVQAEEEDDNDFMFFYILAFLIIYYE</sequence>
<evidence type="ECO:0008006" key="4">
    <source>
        <dbReference type="Google" id="ProtNLM"/>
    </source>
</evidence>
<evidence type="ECO:0000313" key="2">
    <source>
        <dbReference type="EMBL" id="CAH9147646.1"/>
    </source>
</evidence>
<feature type="non-terminal residue" evidence="2">
    <location>
        <position position="276"/>
    </location>
</feature>
<feature type="region of interest" description="Disordered" evidence="1">
    <location>
        <begin position="66"/>
        <end position="141"/>
    </location>
</feature>
<reference evidence="2" key="1">
    <citation type="submission" date="2022-07" db="EMBL/GenBank/DDBJ databases">
        <authorList>
            <person name="Macas J."/>
            <person name="Novak P."/>
            <person name="Neumann P."/>
        </authorList>
    </citation>
    <scope>NUCLEOTIDE SEQUENCE</scope>
</reference>
<dbReference type="AlphaFoldDB" id="A0AAV0GIF6"/>
<keyword evidence="3" id="KW-1185">Reference proteome</keyword>
<proteinExistence type="predicted"/>
<evidence type="ECO:0000313" key="3">
    <source>
        <dbReference type="Proteomes" id="UP001152523"/>
    </source>
</evidence>